<reference evidence="7" key="1">
    <citation type="submission" date="2018-07" db="EMBL/GenBank/DDBJ databases">
        <title>Genome assembly of strain Ka43.</title>
        <authorList>
            <person name="Kukolya J."/>
            <person name="Nagy I."/>
            <person name="Horvath B."/>
            <person name="Toth A."/>
        </authorList>
    </citation>
    <scope>NUCLEOTIDE SEQUENCE</scope>
    <source>
        <strain evidence="7">KB43</strain>
    </source>
</reference>
<dbReference type="InterPro" id="IPR031100">
    <property type="entry name" value="LOG_fam"/>
</dbReference>
<dbReference type="InterPro" id="IPR037153">
    <property type="entry name" value="PpnN-like_sf"/>
</dbReference>
<evidence type="ECO:0000313" key="7">
    <source>
        <dbReference type="EMBL" id="MBE8716979.1"/>
    </source>
</evidence>
<gene>
    <name evidence="7" type="ORF">C4F51_07210</name>
</gene>
<dbReference type="AlphaFoldDB" id="A0A928V5J2"/>
<sequence>MMDNSLSNPYVSTHHEPGKYETHDGIISPQGPLNILSKMEIAKLLDASQSGLYHLFRSCSLAVLNCGNYLDDGKELLERYPDFSIGLVQEERGIKLAIKNAPASAFVDGKMIKGISEHLFTVLRDVIYASGELQSSGKFDLVTTKGLTDAVFQMLRNAGMLVPGLDPNLVVCWGGHSISRGEYDYTKEVGYQLGLRGLDICTGCGPGAMKGPMKGATIGHAKQRIPGGRYIGITEPGIIAAEAPNPIVNQLTIMPDIEKRLEAFVRTGHGIIVFPGGAGTAEEILYILGILLHPENSDIPFPLIFTGPKNSADYFLRIHEFIGQTLGEKAQRLYRIIIDEPDTVAREMVAGIRQVREFRKHTDDAYYFNWQLRINEDFQQPFMPTHENMKNLALHKTQPDHLLAANLRRAFSGIVAGNVKEEGIRAIEEFGVFELDGDIEIMQPVDELLASFAAQNRMKLPGKAYHPCYKILKQV</sequence>
<evidence type="ECO:0000256" key="3">
    <source>
        <dbReference type="ARBA" id="ARBA00031983"/>
    </source>
</evidence>
<feature type="compositionally biased region" description="Polar residues" evidence="4">
    <location>
        <begin position="1"/>
        <end position="11"/>
    </location>
</feature>
<dbReference type="RefSeq" id="WP_193908463.1">
    <property type="nucleotide sequence ID" value="NZ_PRDL01000001.1"/>
</dbReference>
<dbReference type="InterPro" id="IPR021826">
    <property type="entry name" value="PpnN_C"/>
</dbReference>
<evidence type="ECO:0000256" key="4">
    <source>
        <dbReference type="SAM" id="MobiDB-lite"/>
    </source>
</evidence>
<dbReference type="EMBL" id="PRDL01000001">
    <property type="protein sequence ID" value="MBE8716979.1"/>
    <property type="molecule type" value="Genomic_DNA"/>
</dbReference>
<dbReference type="GO" id="GO:0008714">
    <property type="term" value="F:AMP nucleosidase activity"/>
    <property type="evidence" value="ECO:0007669"/>
    <property type="project" value="UniProtKB-EC"/>
</dbReference>
<accession>A0A928V5J2</accession>
<dbReference type="Pfam" id="PF14793">
    <property type="entry name" value="DUF4478"/>
    <property type="match status" value="1"/>
</dbReference>
<feature type="region of interest" description="Disordered" evidence="4">
    <location>
        <begin position="1"/>
        <end position="23"/>
    </location>
</feature>
<dbReference type="EC" id="3.2.2.4" evidence="2"/>
<evidence type="ECO:0000259" key="6">
    <source>
        <dbReference type="Pfam" id="PF14793"/>
    </source>
</evidence>
<protein>
    <recommendedName>
        <fullName evidence="3">AMP nucleosidase</fullName>
        <ecNumber evidence="2">3.2.2.4</ecNumber>
    </recommendedName>
    <alternativeName>
        <fullName evidence="3">AMP nucleosidase</fullName>
    </alternativeName>
</protein>
<dbReference type="Pfam" id="PF03641">
    <property type="entry name" value="Lysine_decarbox"/>
    <property type="match status" value="1"/>
</dbReference>
<dbReference type="InterPro" id="IPR027820">
    <property type="entry name" value="PpnN_N"/>
</dbReference>
<dbReference type="InterPro" id="IPR049788">
    <property type="entry name" value="PpnN"/>
</dbReference>
<dbReference type="GO" id="GO:0005829">
    <property type="term" value="C:cytosol"/>
    <property type="evidence" value="ECO:0007669"/>
    <property type="project" value="TreeGrafter"/>
</dbReference>
<dbReference type="Gene3D" id="3.40.50.450">
    <property type="match status" value="1"/>
</dbReference>
<dbReference type="InterPro" id="IPR052341">
    <property type="entry name" value="LOG_family_nucleotidases"/>
</dbReference>
<evidence type="ECO:0000256" key="2">
    <source>
        <dbReference type="ARBA" id="ARBA00011985"/>
    </source>
</evidence>
<evidence type="ECO:0000259" key="5">
    <source>
        <dbReference type="Pfam" id="PF11892"/>
    </source>
</evidence>
<keyword evidence="8" id="KW-1185">Reference proteome</keyword>
<dbReference type="NCBIfam" id="NF038390">
    <property type="entry name" value="Nsidase_PpnN"/>
    <property type="match status" value="1"/>
</dbReference>
<dbReference type="Pfam" id="PF11892">
    <property type="entry name" value="PpnN_C"/>
    <property type="match status" value="1"/>
</dbReference>
<comment type="catalytic activity">
    <reaction evidence="1">
        <text>AMP + H2O = D-ribose 5-phosphate + adenine</text>
        <dbReference type="Rhea" id="RHEA:20129"/>
        <dbReference type="ChEBI" id="CHEBI:15377"/>
        <dbReference type="ChEBI" id="CHEBI:16708"/>
        <dbReference type="ChEBI" id="CHEBI:78346"/>
        <dbReference type="ChEBI" id="CHEBI:456215"/>
        <dbReference type="EC" id="3.2.2.4"/>
    </reaction>
</comment>
<name>A0A928V5J2_9GAMM</name>
<dbReference type="PANTHER" id="PTHR43393:SF1">
    <property type="entry name" value="PYRIMIDINE_PURINE NUCLEOTIDE 5'-MONOPHOSPHATE NUCLEOSIDASE"/>
    <property type="match status" value="1"/>
</dbReference>
<organism evidence="7 8">
    <name type="scientific">Cellvibrio polysaccharolyticus</name>
    <dbReference type="NCBI Taxonomy" id="2082724"/>
    <lineage>
        <taxon>Bacteria</taxon>
        <taxon>Pseudomonadati</taxon>
        <taxon>Pseudomonadota</taxon>
        <taxon>Gammaproteobacteria</taxon>
        <taxon>Cellvibrionales</taxon>
        <taxon>Cellvibrionaceae</taxon>
        <taxon>Cellvibrio</taxon>
    </lineage>
</organism>
<evidence type="ECO:0000256" key="1">
    <source>
        <dbReference type="ARBA" id="ARBA00000274"/>
    </source>
</evidence>
<dbReference type="PANTHER" id="PTHR43393">
    <property type="entry name" value="CYTOKININ RIBOSIDE 5'-MONOPHOSPHATE PHOSPHORIBOHYDROLASE"/>
    <property type="match status" value="1"/>
</dbReference>
<evidence type="ECO:0000313" key="8">
    <source>
        <dbReference type="Proteomes" id="UP000652567"/>
    </source>
</evidence>
<feature type="compositionally biased region" description="Basic and acidic residues" evidence="4">
    <location>
        <begin position="13"/>
        <end position="23"/>
    </location>
</feature>
<feature type="domain" description="Pyrimidine/purine nucleotide 5'-monophosphate nucleosidase C-terminal" evidence="5">
    <location>
        <begin position="352"/>
        <end position="471"/>
    </location>
</feature>
<feature type="domain" description="Pyrimidine/purine nucleotide 5'-monophosphate nucleosidase N-terminal" evidence="6">
    <location>
        <begin position="27"/>
        <end position="131"/>
    </location>
</feature>
<proteinExistence type="predicted"/>
<dbReference type="Proteomes" id="UP000652567">
    <property type="component" value="Unassembled WGS sequence"/>
</dbReference>
<comment type="caution">
    <text evidence="7">The sequence shown here is derived from an EMBL/GenBank/DDBJ whole genome shotgun (WGS) entry which is preliminary data.</text>
</comment>
<dbReference type="SUPFAM" id="SSF102405">
    <property type="entry name" value="MCP/YpsA-like"/>
    <property type="match status" value="1"/>
</dbReference>
<dbReference type="Gene3D" id="3.30.1850.10">
    <property type="entry name" value="MoCo carrier protein-like"/>
    <property type="match status" value="1"/>
</dbReference>